<reference evidence="5 6" key="2">
    <citation type="submission" date="2007-05" db="EMBL/GenBank/DDBJ databases">
        <title>Draft genome sequence of Bifidobacterium adolescentis (L2-32).</title>
        <authorList>
            <person name="Sudarsanam P."/>
            <person name="Ley R."/>
            <person name="Guruge J."/>
            <person name="Turnbaugh P.J."/>
            <person name="Mahowald M."/>
            <person name="Liep D."/>
            <person name="Gordon J."/>
        </authorList>
    </citation>
    <scope>NUCLEOTIDE SEQUENCE [LARGE SCALE GENOMIC DNA]</scope>
    <source>
        <strain evidence="5 6">L2-32</strain>
    </source>
</reference>
<dbReference type="Pfam" id="PF02156">
    <property type="entry name" value="Glyco_hydro_26"/>
    <property type="match status" value="1"/>
</dbReference>
<protein>
    <recommendedName>
        <fullName evidence="4">GH26 domain-containing protein</fullName>
    </recommendedName>
</protein>
<sequence length="283" mass="30571">MHNLLYAYSPGGVFNGDSTDYLATYPGDQWVDVLGYDEYDSDDSADDSSAWINTVVKDMKMVSDQASQRGKIVALTEFGRSGERKFKESGTGDKDTKFFSELAEALAENVPSTAYMMTWANFGGGGDNFQAYTPWKGSDGEADFKAFADSNKNLMASKDNVDYSNAPAAAMQNGSARIVTPVDGNRVTDTKVVVRVKTEGVKYSDLDLNSAIVTTDRGQNVKLKYSCNGYFTGILDLNAAGINLDQSKLTLTPQVKTKDGKTLAAADGNGSVTVKLVPNQSRR</sequence>
<dbReference type="InterPro" id="IPR022790">
    <property type="entry name" value="GH26_dom"/>
</dbReference>
<evidence type="ECO:0000256" key="1">
    <source>
        <dbReference type="ARBA" id="ARBA00022801"/>
    </source>
</evidence>
<keyword evidence="1" id="KW-0378">Hydrolase</keyword>
<dbReference type="InterPro" id="IPR013783">
    <property type="entry name" value="Ig-like_fold"/>
</dbReference>
<evidence type="ECO:0000256" key="2">
    <source>
        <dbReference type="ARBA" id="ARBA00023295"/>
    </source>
</evidence>
<dbReference type="SUPFAM" id="SSF51445">
    <property type="entry name" value="(Trans)glycosidases"/>
    <property type="match status" value="1"/>
</dbReference>
<gene>
    <name evidence="5" type="ORF">BIFADO_02124</name>
</gene>
<evidence type="ECO:0000313" key="6">
    <source>
        <dbReference type="Proteomes" id="UP000003773"/>
    </source>
</evidence>
<dbReference type="InterPro" id="IPR017853">
    <property type="entry name" value="GH"/>
</dbReference>
<dbReference type="EMBL" id="AAXD02000074">
    <property type="protein sequence ID" value="EDN81998.1"/>
    <property type="molecule type" value="Genomic_DNA"/>
</dbReference>
<dbReference type="Gene3D" id="3.20.20.80">
    <property type="entry name" value="Glycosidases"/>
    <property type="match status" value="1"/>
</dbReference>
<keyword evidence="2" id="KW-0326">Glycosidase</keyword>
<comment type="caution">
    <text evidence="3">Lacks conserved residue(s) required for the propagation of feature annotation.</text>
</comment>
<dbReference type="HOGENOM" id="CLU_982330_0_0_11"/>
<dbReference type="AlphaFoldDB" id="A7A8D3"/>
<dbReference type="Proteomes" id="UP000003773">
    <property type="component" value="Unassembled WGS sequence"/>
</dbReference>
<dbReference type="GO" id="GO:0005975">
    <property type="term" value="P:carbohydrate metabolic process"/>
    <property type="evidence" value="ECO:0007669"/>
    <property type="project" value="UniProtKB-ARBA"/>
</dbReference>
<evidence type="ECO:0000256" key="3">
    <source>
        <dbReference type="PROSITE-ProRule" id="PRU01100"/>
    </source>
</evidence>
<proteinExistence type="inferred from homology"/>
<dbReference type="PROSITE" id="PS51764">
    <property type="entry name" value="GH26"/>
    <property type="match status" value="1"/>
</dbReference>
<comment type="caution">
    <text evidence="5">The sequence shown here is derived from an EMBL/GenBank/DDBJ whole genome shotgun (WGS) entry which is preliminary data.</text>
</comment>
<organism evidence="5 6">
    <name type="scientific">Bifidobacterium adolescentis L2-32</name>
    <dbReference type="NCBI Taxonomy" id="411481"/>
    <lineage>
        <taxon>Bacteria</taxon>
        <taxon>Bacillati</taxon>
        <taxon>Actinomycetota</taxon>
        <taxon>Actinomycetes</taxon>
        <taxon>Bifidobacteriales</taxon>
        <taxon>Bifidobacteriaceae</taxon>
        <taxon>Bifidobacterium</taxon>
    </lineage>
</organism>
<evidence type="ECO:0000259" key="4">
    <source>
        <dbReference type="PROSITE" id="PS51764"/>
    </source>
</evidence>
<dbReference type="GO" id="GO:0004553">
    <property type="term" value="F:hydrolase activity, hydrolyzing O-glycosyl compounds"/>
    <property type="evidence" value="ECO:0007669"/>
    <property type="project" value="InterPro"/>
</dbReference>
<name>A7A8D3_BIFAD</name>
<accession>A7A8D3</accession>
<evidence type="ECO:0000313" key="5">
    <source>
        <dbReference type="EMBL" id="EDN81998.1"/>
    </source>
</evidence>
<comment type="similarity">
    <text evidence="3">Belongs to the glycosyl hydrolase 26 family.</text>
</comment>
<dbReference type="Gene3D" id="2.60.40.10">
    <property type="entry name" value="Immunoglobulins"/>
    <property type="match status" value="1"/>
</dbReference>
<reference evidence="5 6" key="1">
    <citation type="submission" date="2007-04" db="EMBL/GenBank/DDBJ databases">
        <authorList>
            <person name="Fulton L."/>
            <person name="Clifton S."/>
            <person name="Fulton B."/>
            <person name="Xu J."/>
            <person name="Minx P."/>
            <person name="Pepin K.H."/>
            <person name="Johnson M."/>
            <person name="Thiruvilangam P."/>
            <person name="Bhonagiri V."/>
            <person name="Nash W.E."/>
            <person name="Mardis E.R."/>
            <person name="Wilson R.K."/>
        </authorList>
    </citation>
    <scope>NUCLEOTIDE SEQUENCE [LARGE SCALE GENOMIC DNA]</scope>
    <source>
        <strain evidence="5 6">L2-32</strain>
    </source>
</reference>
<feature type="domain" description="GH26" evidence="4">
    <location>
        <begin position="1"/>
        <end position="157"/>
    </location>
</feature>